<feature type="domain" description="Ig-like" evidence="4">
    <location>
        <begin position="26"/>
        <end position="112"/>
    </location>
</feature>
<dbReference type="GO" id="GO:0005886">
    <property type="term" value="C:plasma membrane"/>
    <property type="evidence" value="ECO:0007669"/>
    <property type="project" value="InterPro"/>
</dbReference>
<keyword evidence="2" id="KW-0812">Transmembrane</keyword>
<evidence type="ECO:0000313" key="6">
    <source>
        <dbReference type="Proteomes" id="UP001187415"/>
    </source>
</evidence>
<dbReference type="AlphaFoldDB" id="A0AA88SUP5"/>
<dbReference type="EMBL" id="JAUPFM010000005">
    <property type="protein sequence ID" value="KAK2850990.1"/>
    <property type="molecule type" value="Genomic_DNA"/>
</dbReference>
<dbReference type="InterPro" id="IPR036179">
    <property type="entry name" value="Ig-like_dom_sf"/>
</dbReference>
<keyword evidence="6" id="KW-1185">Reference proteome</keyword>
<dbReference type="GO" id="GO:0002768">
    <property type="term" value="P:immune response-regulating cell surface receptor signaling pathway"/>
    <property type="evidence" value="ECO:0007669"/>
    <property type="project" value="InterPro"/>
</dbReference>
<dbReference type="PANTHER" id="PTHR37996">
    <property type="entry name" value="B- AND T-LYMPHOCYTE ATTENUATOR"/>
    <property type="match status" value="1"/>
</dbReference>
<evidence type="ECO:0000256" key="1">
    <source>
        <dbReference type="SAM" id="MobiDB-lite"/>
    </source>
</evidence>
<feature type="signal peptide" evidence="3">
    <location>
        <begin position="1"/>
        <end position="21"/>
    </location>
</feature>
<dbReference type="GO" id="GO:0038023">
    <property type="term" value="F:signaling receptor activity"/>
    <property type="evidence" value="ECO:0007669"/>
    <property type="project" value="InterPro"/>
</dbReference>
<keyword evidence="2" id="KW-1133">Transmembrane helix</keyword>
<keyword evidence="3" id="KW-0732">Signal</keyword>
<dbReference type="SMART" id="SM00409">
    <property type="entry name" value="IG"/>
    <property type="match status" value="1"/>
</dbReference>
<feature type="region of interest" description="Disordered" evidence="1">
    <location>
        <begin position="190"/>
        <end position="231"/>
    </location>
</feature>
<evidence type="ECO:0000313" key="5">
    <source>
        <dbReference type="EMBL" id="KAK2850990.1"/>
    </source>
</evidence>
<dbReference type="InterPro" id="IPR003599">
    <property type="entry name" value="Ig_sub"/>
</dbReference>
<evidence type="ECO:0000256" key="3">
    <source>
        <dbReference type="SAM" id="SignalP"/>
    </source>
</evidence>
<dbReference type="PANTHER" id="PTHR37996:SF1">
    <property type="entry name" value="B- AND T-LYMPHOCYTE ATTENUATOR"/>
    <property type="match status" value="1"/>
</dbReference>
<dbReference type="InterPro" id="IPR007110">
    <property type="entry name" value="Ig-like_dom"/>
</dbReference>
<evidence type="ECO:0000259" key="4">
    <source>
        <dbReference type="PROSITE" id="PS50835"/>
    </source>
</evidence>
<evidence type="ECO:0000256" key="2">
    <source>
        <dbReference type="SAM" id="Phobius"/>
    </source>
</evidence>
<feature type="compositionally biased region" description="Polar residues" evidence="1">
    <location>
        <begin position="220"/>
        <end position="231"/>
    </location>
</feature>
<organism evidence="5 6">
    <name type="scientific">Channa striata</name>
    <name type="common">Snakehead murrel</name>
    <name type="synonym">Ophicephalus striatus</name>
    <dbReference type="NCBI Taxonomy" id="64152"/>
    <lineage>
        <taxon>Eukaryota</taxon>
        <taxon>Metazoa</taxon>
        <taxon>Chordata</taxon>
        <taxon>Craniata</taxon>
        <taxon>Vertebrata</taxon>
        <taxon>Euteleostomi</taxon>
        <taxon>Actinopterygii</taxon>
        <taxon>Neopterygii</taxon>
        <taxon>Teleostei</taxon>
        <taxon>Neoteleostei</taxon>
        <taxon>Acanthomorphata</taxon>
        <taxon>Anabantaria</taxon>
        <taxon>Anabantiformes</taxon>
        <taxon>Channoidei</taxon>
        <taxon>Channidae</taxon>
        <taxon>Channa</taxon>
    </lineage>
</organism>
<gene>
    <name evidence="5" type="ORF">Q5P01_007266</name>
</gene>
<comment type="caution">
    <text evidence="5">The sequence shown here is derived from an EMBL/GenBank/DDBJ whole genome shotgun (WGS) entry which is preliminary data.</text>
</comment>
<protein>
    <recommendedName>
        <fullName evidence="4">Ig-like domain-containing protein</fullName>
    </recommendedName>
</protein>
<name>A0AA88SUP5_CHASR</name>
<reference evidence="5" key="1">
    <citation type="submission" date="2023-07" db="EMBL/GenBank/DDBJ databases">
        <title>Chromosome-level Genome Assembly of Striped Snakehead (Channa striata).</title>
        <authorList>
            <person name="Liu H."/>
        </authorList>
    </citation>
    <scope>NUCLEOTIDE SEQUENCE</scope>
    <source>
        <strain evidence="5">Gz</strain>
        <tissue evidence="5">Muscle</tissue>
    </source>
</reference>
<feature type="transmembrane region" description="Helical" evidence="2">
    <location>
        <begin position="138"/>
        <end position="160"/>
    </location>
</feature>
<dbReference type="SUPFAM" id="SSF48726">
    <property type="entry name" value="Immunoglobulin"/>
    <property type="match status" value="1"/>
</dbReference>
<dbReference type="Proteomes" id="UP001187415">
    <property type="component" value="Unassembled WGS sequence"/>
</dbReference>
<accession>A0AA88SUP5</accession>
<sequence>MHDRLLTVLSCLCIVLGGLSADECSPAVLARRNKVYVPQGGSLSLKCVVRHCGDPWTGNWVFLSNARRYELKENSDRYHLANMTLSADETMLILIFLRVNKSDEGFYGCRVTWSEGLMDQGHWTVVNITAAVPTGRNLLHRFLVCASAFLCLTVVLGLACRQCLRITQKIRTASTQTHDRRGQPYLALAPLPRRPVPKKRSTSPFKAPPQSERRPEPESTVYSSVRFSRWM</sequence>
<dbReference type="InterPro" id="IPR039257">
    <property type="entry name" value="BTLA"/>
</dbReference>
<dbReference type="InterPro" id="IPR013783">
    <property type="entry name" value="Ig-like_fold"/>
</dbReference>
<feature type="chain" id="PRO_5041742358" description="Ig-like domain-containing protein" evidence="3">
    <location>
        <begin position="22"/>
        <end position="231"/>
    </location>
</feature>
<dbReference type="PROSITE" id="PS50835">
    <property type="entry name" value="IG_LIKE"/>
    <property type="match status" value="1"/>
</dbReference>
<keyword evidence="2" id="KW-0472">Membrane</keyword>
<dbReference type="Gene3D" id="2.60.40.10">
    <property type="entry name" value="Immunoglobulins"/>
    <property type="match status" value="1"/>
</dbReference>
<proteinExistence type="predicted"/>